<dbReference type="GO" id="GO:0007029">
    <property type="term" value="P:endoplasmic reticulum organization"/>
    <property type="evidence" value="ECO:0007669"/>
    <property type="project" value="InterPro"/>
</dbReference>
<evidence type="ECO:0000313" key="11">
    <source>
        <dbReference type="Proteomes" id="UP000070412"/>
    </source>
</evidence>
<evidence type="ECO:0000256" key="5">
    <source>
        <dbReference type="ARBA" id="ARBA00022989"/>
    </source>
</evidence>
<dbReference type="EMBL" id="JXLN01001050">
    <property type="protein sequence ID" value="KPM02136.1"/>
    <property type="molecule type" value="Genomic_DNA"/>
</dbReference>
<keyword evidence="11" id="KW-1185">Reference proteome</keyword>
<feature type="transmembrane region" description="Helical" evidence="7">
    <location>
        <begin position="108"/>
        <end position="128"/>
    </location>
</feature>
<comment type="subcellular location">
    <subcellularLocation>
        <location evidence="1">Endoplasmic reticulum membrane</location>
        <topology evidence="1">Multi-pass membrane protein</topology>
    </subcellularLocation>
</comment>
<evidence type="ECO:0000313" key="10">
    <source>
        <dbReference type="EnsemblMetazoa" id="KAF7494912.1"/>
    </source>
</evidence>
<sequence>MASKGSYVAGTDGTDFQHRQRVVSSHSSSILAKHYLKITFYLHFLLYLIIILKLSEDILDRMDIFILELQELAIPKPDLWEWAYGLSFLFTFFGARSFRNNSIAMIKIYLFAIVTLTIGPIIMAQFQYSNDFIKFISERNTQHLQYVWRDIPIAVVFEAFTIIAIQIHLFQIYFAYKLLKIWSSYSRKRQLNQSQQQQQSISVQEQKLKKFQ</sequence>
<evidence type="ECO:0000256" key="4">
    <source>
        <dbReference type="ARBA" id="ARBA00022824"/>
    </source>
</evidence>
<reference evidence="11" key="2">
    <citation type="journal article" date="2020" name="PLoS Negl. Trop. Dis.">
        <title>High-quality nuclear genome for Sarcoptes scabiei-A critical resource for a neglected parasite.</title>
        <authorList>
            <person name="Korhonen P.K."/>
            <person name="Gasser R.B."/>
            <person name="Ma G."/>
            <person name="Wang T."/>
            <person name="Stroehlein A.J."/>
            <person name="Young N.D."/>
            <person name="Ang C.S."/>
            <person name="Fernando D.D."/>
            <person name="Lu H.C."/>
            <person name="Taylor S."/>
            <person name="Reynolds S.L."/>
            <person name="Mofiz E."/>
            <person name="Najaraj S.H."/>
            <person name="Gowda H."/>
            <person name="Madugundu A."/>
            <person name="Renuse S."/>
            <person name="Holt D."/>
            <person name="Pandey A."/>
            <person name="Papenfuss A.T."/>
            <person name="Fischer K."/>
        </authorList>
    </citation>
    <scope>NUCLEOTIDE SEQUENCE [LARGE SCALE GENOMIC DNA]</scope>
</reference>
<feature type="transmembrane region" description="Helical" evidence="7">
    <location>
        <begin position="79"/>
        <end position="96"/>
    </location>
</feature>
<evidence type="ECO:0000256" key="3">
    <source>
        <dbReference type="ARBA" id="ARBA00022692"/>
    </source>
</evidence>
<dbReference type="GO" id="GO:0005789">
    <property type="term" value="C:endoplasmic reticulum membrane"/>
    <property type="evidence" value="ECO:0007669"/>
    <property type="project" value="UniProtKB-SubCell"/>
</dbReference>
<keyword evidence="3 7" id="KW-0812">Transmembrane</keyword>
<dbReference type="PANTHER" id="PTHR20955:SF1">
    <property type="entry name" value="PROTEIN JAGUNAL HOMOLOG 1"/>
    <property type="match status" value="1"/>
</dbReference>
<reference evidence="10" key="4">
    <citation type="submission" date="2022-06" db="UniProtKB">
        <authorList>
            <consortium name="EnsemblMetazoa"/>
        </authorList>
    </citation>
    <scope>IDENTIFICATION</scope>
</reference>
<evidence type="ECO:0000313" key="9">
    <source>
        <dbReference type="EMBL" id="KPM02136.1"/>
    </source>
</evidence>
<proteinExistence type="inferred from homology"/>
<dbReference type="EnsemblMetazoa" id="SSS_9008s_mrna">
    <property type="protein sequence ID" value="KAF7494912.1"/>
    <property type="gene ID" value="SSS_9008"/>
</dbReference>
<protein>
    <submittedName>
        <fullName evidence="9">Jagunal-like protein</fullName>
    </submittedName>
    <submittedName>
        <fullName evidence="8">Protein jagunal</fullName>
    </submittedName>
</protein>
<dbReference type="PANTHER" id="PTHR20955">
    <property type="entry name" value="PROTEIN JAGUNAL HOMOLOG 1"/>
    <property type="match status" value="1"/>
</dbReference>
<keyword evidence="5 7" id="KW-1133">Transmembrane helix</keyword>
<evidence type="ECO:0000256" key="7">
    <source>
        <dbReference type="SAM" id="Phobius"/>
    </source>
</evidence>
<feature type="transmembrane region" description="Helical" evidence="7">
    <location>
        <begin position="153"/>
        <end position="179"/>
    </location>
</feature>
<keyword evidence="6 7" id="KW-0472">Membrane</keyword>
<reference evidence="9 12" key="1">
    <citation type="journal article" date="2015" name="Parasit. Vectors">
        <title>Draft genome of the scabies mite.</title>
        <authorList>
            <person name="Rider S.D.Jr."/>
            <person name="Morgan M.S."/>
            <person name="Arlian L.G."/>
        </authorList>
    </citation>
    <scope>NUCLEOTIDE SEQUENCE [LARGE SCALE GENOMIC DNA]</scope>
    <source>
        <strain evidence="9">Arlian Lab</strain>
    </source>
</reference>
<evidence type="ECO:0000256" key="1">
    <source>
        <dbReference type="ARBA" id="ARBA00004477"/>
    </source>
</evidence>
<dbReference type="OrthoDB" id="8914197at2759"/>
<keyword evidence="4" id="KW-0256">Endoplasmic reticulum</keyword>
<comment type="similarity">
    <text evidence="2">Belongs to the jagunal family.</text>
</comment>
<feature type="transmembrane region" description="Helical" evidence="7">
    <location>
        <begin position="35"/>
        <end position="52"/>
    </location>
</feature>
<reference evidence="8" key="3">
    <citation type="submission" date="2020-01" db="EMBL/GenBank/DDBJ databases">
        <authorList>
            <person name="Korhonen P.K.K."/>
            <person name="Guangxu M.G."/>
            <person name="Wang T.W."/>
            <person name="Stroehlein A.J.S."/>
            <person name="Young N.D."/>
            <person name="Ang C.-S.A."/>
            <person name="Fernando D.W.F."/>
            <person name="Lu H.L."/>
            <person name="Taylor S.T."/>
            <person name="Ehtesham M.E.M."/>
            <person name="Najaraj S.H.N."/>
            <person name="Harsha G.H.G."/>
            <person name="Madugundu A.M."/>
            <person name="Renuse S.R."/>
            <person name="Holt D.H."/>
            <person name="Pandey A.P."/>
            <person name="Papenfuss A.P."/>
            <person name="Gasser R.B.G."/>
            <person name="Fischer K.F."/>
        </authorList>
    </citation>
    <scope>NUCLEOTIDE SEQUENCE</scope>
    <source>
        <strain evidence="8">SSS_KF_BRIS2020</strain>
    </source>
</reference>
<evidence type="ECO:0000313" key="12">
    <source>
        <dbReference type="Proteomes" id="UP000616769"/>
    </source>
</evidence>
<organism evidence="9 12">
    <name type="scientific">Sarcoptes scabiei</name>
    <name type="common">Itch mite</name>
    <name type="synonym">Acarus scabiei</name>
    <dbReference type="NCBI Taxonomy" id="52283"/>
    <lineage>
        <taxon>Eukaryota</taxon>
        <taxon>Metazoa</taxon>
        <taxon>Ecdysozoa</taxon>
        <taxon>Arthropoda</taxon>
        <taxon>Chelicerata</taxon>
        <taxon>Arachnida</taxon>
        <taxon>Acari</taxon>
        <taxon>Acariformes</taxon>
        <taxon>Sarcoptiformes</taxon>
        <taxon>Astigmata</taxon>
        <taxon>Psoroptidia</taxon>
        <taxon>Sarcoptoidea</taxon>
        <taxon>Sarcoptidae</taxon>
        <taxon>Sarcoptinae</taxon>
        <taxon>Sarcoptes</taxon>
    </lineage>
</organism>
<name>A0A131ZTP1_SARSC</name>
<dbReference type="GO" id="GO:0016192">
    <property type="term" value="P:vesicle-mediated transport"/>
    <property type="evidence" value="ECO:0007669"/>
    <property type="project" value="TreeGrafter"/>
</dbReference>
<dbReference type="EMBL" id="WVUK01000051">
    <property type="protein sequence ID" value="KAF7494912.1"/>
    <property type="molecule type" value="Genomic_DNA"/>
</dbReference>
<dbReference type="Proteomes" id="UP000616769">
    <property type="component" value="Unassembled WGS sequence"/>
</dbReference>
<dbReference type="Proteomes" id="UP000070412">
    <property type="component" value="Unassembled WGS sequence"/>
</dbReference>
<accession>A0A131ZTP1</accession>
<gene>
    <name evidence="9" type="ORF">QR98_0005420</name>
    <name evidence="8" type="ORF">SSS_9008</name>
</gene>
<evidence type="ECO:0000256" key="6">
    <source>
        <dbReference type="ARBA" id="ARBA00023136"/>
    </source>
</evidence>
<evidence type="ECO:0000313" key="8">
    <source>
        <dbReference type="EMBL" id="KAF7494912.1"/>
    </source>
</evidence>
<dbReference type="Pfam" id="PF07086">
    <property type="entry name" value="Jagunal"/>
    <property type="match status" value="1"/>
</dbReference>
<dbReference type="InterPro" id="IPR009787">
    <property type="entry name" value="Jagunal"/>
</dbReference>
<evidence type="ECO:0000256" key="2">
    <source>
        <dbReference type="ARBA" id="ARBA00008462"/>
    </source>
</evidence>
<dbReference type="AlphaFoldDB" id="A0A131ZTP1"/>
<dbReference type="VEuPathDB" id="VectorBase:SSCA010276"/>